<keyword evidence="1" id="KW-0812">Transmembrane</keyword>
<proteinExistence type="predicted"/>
<keyword evidence="1" id="KW-0472">Membrane</keyword>
<evidence type="ECO:0000313" key="3">
    <source>
        <dbReference type="Proteomes" id="UP000590749"/>
    </source>
</evidence>
<dbReference type="RefSeq" id="WP_183224853.1">
    <property type="nucleotide sequence ID" value="NZ_BMPW01000018.1"/>
</dbReference>
<organism evidence="2 3">
    <name type="scientific">Actinoplanes campanulatus</name>
    <dbReference type="NCBI Taxonomy" id="113559"/>
    <lineage>
        <taxon>Bacteria</taxon>
        <taxon>Bacillati</taxon>
        <taxon>Actinomycetota</taxon>
        <taxon>Actinomycetes</taxon>
        <taxon>Micromonosporales</taxon>
        <taxon>Micromonosporaceae</taxon>
        <taxon>Actinoplanes</taxon>
    </lineage>
</organism>
<reference evidence="2 3" key="1">
    <citation type="submission" date="2020-08" db="EMBL/GenBank/DDBJ databases">
        <title>Genomic Encyclopedia of Type Strains, Phase III (KMG-III): the genomes of soil and plant-associated and newly described type strains.</title>
        <authorList>
            <person name="Whitman W."/>
        </authorList>
    </citation>
    <scope>NUCLEOTIDE SEQUENCE [LARGE SCALE GENOMIC DNA]</scope>
    <source>
        <strain evidence="2 3">CECT 3287</strain>
    </source>
</reference>
<accession>A0A7W5AME0</accession>
<comment type="caution">
    <text evidence="2">The sequence shown here is derived from an EMBL/GenBank/DDBJ whole genome shotgun (WGS) entry which is preliminary data.</text>
</comment>
<evidence type="ECO:0000256" key="1">
    <source>
        <dbReference type="SAM" id="Phobius"/>
    </source>
</evidence>
<sequence>MNILSDMLLSEPAPIAVWAVLMLLALPALVVLASPDGVRNPRLELVETITWVRLTGQRRKERRARRAAEVAHALRFAGEVRVAATQAGEAVDRWQGHWQAAADRVEAAFAAWQAADARWARCRATAAFGTPWTPQNPAEYASRERFLHDAVRAAADRGELPAAAVVGALTGGGGWDAWLHPAEQEVAVSRASAAHLALVYREAVAAERAAWHDVQLARRSRDSLRREAVRAEARATVVRSAAPPAGAGELRRSAFAQAA</sequence>
<evidence type="ECO:0000313" key="2">
    <source>
        <dbReference type="EMBL" id="MBB3098766.1"/>
    </source>
</evidence>
<dbReference type="AlphaFoldDB" id="A0A7W5AME0"/>
<name>A0A7W5AME0_9ACTN</name>
<dbReference type="Proteomes" id="UP000590749">
    <property type="component" value="Unassembled WGS sequence"/>
</dbReference>
<gene>
    <name evidence="2" type="ORF">FHR83_006465</name>
</gene>
<keyword evidence="3" id="KW-1185">Reference proteome</keyword>
<keyword evidence="1" id="KW-1133">Transmembrane helix</keyword>
<dbReference type="EMBL" id="JACHXF010000016">
    <property type="protein sequence ID" value="MBB3098766.1"/>
    <property type="molecule type" value="Genomic_DNA"/>
</dbReference>
<protein>
    <submittedName>
        <fullName evidence="2">Uncharacterized protein</fullName>
    </submittedName>
</protein>
<feature type="transmembrane region" description="Helical" evidence="1">
    <location>
        <begin position="15"/>
        <end position="33"/>
    </location>
</feature>